<gene>
    <name evidence="2" type="ORF">QFZ49_007576</name>
</gene>
<comment type="caution">
    <text evidence="2">The sequence shown here is derived from an EMBL/GenBank/DDBJ whole genome shotgun (WGS) entry which is preliminary data.</text>
</comment>
<dbReference type="Proteomes" id="UP001223072">
    <property type="component" value="Unassembled WGS sequence"/>
</dbReference>
<name>A0ABU0S020_9ACTN</name>
<evidence type="ECO:0000256" key="1">
    <source>
        <dbReference type="SAM" id="MobiDB-lite"/>
    </source>
</evidence>
<evidence type="ECO:0000313" key="2">
    <source>
        <dbReference type="EMBL" id="MDQ0937601.1"/>
    </source>
</evidence>
<accession>A0ABU0S020</accession>
<dbReference type="EMBL" id="JAUSZS010000008">
    <property type="protein sequence ID" value="MDQ0937601.1"/>
    <property type="molecule type" value="Genomic_DNA"/>
</dbReference>
<keyword evidence="3" id="KW-1185">Reference proteome</keyword>
<proteinExistence type="predicted"/>
<evidence type="ECO:0008006" key="4">
    <source>
        <dbReference type="Google" id="ProtNLM"/>
    </source>
</evidence>
<evidence type="ECO:0000313" key="3">
    <source>
        <dbReference type="Proteomes" id="UP001223072"/>
    </source>
</evidence>
<sequence length="165" mass="18445">MLDLLIDVTELGIAIRVLCTLQRLDVGLQAEALLAQQPTHRRRGDRMALGGQLLGQDPQGLGRPPQRRHRIAALVPLHQRQQRGQHLRIQVLHGLAATAGPASPTVGQRIFCGFQLEDPRPDRRLGHSRSPRHRPKAAVSEQSRFLPHQQAPLTLVQMRKQSLQP</sequence>
<reference evidence="2 3" key="1">
    <citation type="submission" date="2023-07" db="EMBL/GenBank/DDBJ databases">
        <title>Comparative genomics of wheat-associated soil bacteria to identify genetic determinants of phenazine resistance.</title>
        <authorList>
            <person name="Mouncey N."/>
        </authorList>
    </citation>
    <scope>NUCLEOTIDE SEQUENCE [LARGE SCALE GENOMIC DNA]</scope>
    <source>
        <strain evidence="2 3">W2I16</strain>
    </source>
</reference>
<organism evidence="2 3">
    <name type="scientific">Streptomyces turgidiscabies</name>
    <dbReference type="NCBI Taxonomy" id="85558"/>
    <lineage>
        <taxon>Bacteria</taxon>
        <taxon>Bacillati</taxon>
        <taxon>Actinomycetota</taxon>
        <taxon>Actinomycetes</taxon>
        <taxon>Kitasatosporales</taxon>
        <taxon>Streptomycetaceae</taxon>
        <taxon>Streptomyces</taxon>
    </lineage>
</organism>
<protein>
    <recommendedName>
        <fullName evidence="4">Secreted protein</fullName>
    </recommendedName>
</protein>
<feature type="compositionally biased region" description="Basic residues" evidence="1">
    <location>
        <begin position="126"/>
        <end position="136"/>
    </location>
</feature>
<feature type="region of interest" description="Disordered" evidence="1">
    <location>
        <begin position="117"/>
        <end position="165"/>
    </location>
</feature>